<comment type="caution">
    <text evidence="1">The sequence shown here is derived from an EMBL/GenBank/DDBJ whole genome shotgun (WGS) entry which is preliminary data.</text>
</comment>
<sequence>MSAPPVLTPWPFASGAARGLVHAKLHPRSGWTTQLPARNETYQTSAADNLNHLMSIISIIDTNELAKKFRAPANPTEKLICLIEHSSLVDAIKIINFNSPKVISLTSNTGSETRKTMPCNHDTGARLVLCTFSGEDWTLFKNVQYVLDLIRGASAGRHRDSREDPVRLFHPGKEALGYFTSASLGVSLLSLVQARCPDRFFGVRQRKMIVIRCCLLFEGGVPGKLVSTLRGHPLSLNGMLLSLDVQIGLTCVGVSAVTSYRLPMSRAVSISRGLAVFDETVKQS</sequence>
<dbReference type="EMBL" id="BGZK01000140">
    <property type="protein sequence ID" value="GBP22419.1"/>
    <property type="molecule type" value="Genomic_DNA"/>
</dbReference>
<dbReference type="OrthoDB" id="7512074at2759"/>
<reference evidence="1 2" key="1">
    <citation type="journal article" date="2019" name="Commun. Biol.">
        <title>The bagworm genome reveals a unique fibroin gene that provides high tensile strength.</title>
        <authorList>
            <person name="Kono N."/>
            <person name="Nakamura H."/>
            <person name="Ohtoshi R."/>
            <person name="Tomita M."/>
            <person name="Numata K."/>
            <person name="Arakawa K."/>
        </authorList>
    </citation>
    <scope>NUCLEOTIDE SEQUENCE [LARGE SCALE GENOMIC DNA]</scope>
</reference>
<evidence type="ECO:0000313" key="2">
    <source>
        <dbReference type="Proteomes" id="UP000299102"/>
    </source>
</evidence>
<keyword evidence="2" id="KW-1185">Reference proteome</keyword>
<proteinExistence type="predicted"/>
<gene>
    <name evidence="1" type="ORF">EVAR_78595_1</name>
</gene>
<dbReference type="Proteomes" id="UP000299102">
    <property type="component" value="Unassembled WGS sequence"/>
</dbReference>
<accession>A0A4C1U7V8</accession>
<protein>
    <submittedName>
        <fullName evidence="1">Uncharacterized protein</fullName>
    </submittedName>
</protein>
<evidence type="ECO:0000313" key="1">
    <source>
        <dbReference type="EMBL" id="GBP22419.1"/>
    </source>
</evidence>
<organism evidence="1 2">
    <name type="scientific">Eumeta variegata</name>
    <name type="common">Bagworm moth</name>
    <name type="synonym">Eumeta japonica</name>
    <dbReference type="NCBI Taxonomy" id="151549"/>
    <lineage>
        <taxon>Eukaryota</taxon>
        <taxon>Metazoa</taxon>
        <taxon>Ecdysozoa</taxon>
        <taxon>Arthropoda</taxon>
        <taxon>Hexapoda</taxon>
        <taxon>Insecta</taxon>
        <taxon>Pterygota</taxon>
        <taxon>Neoptera</taxon>
        <taxon>Endopterygota</taxon>
        <taxon>Lepidoptera</taxon>
        <taxon>Glossata</taxon>
        <taxon>Ditrysia</taxon>
        <taxon>Tineoidea</taxon>
        <taxon>Psychidae</taxon>
        <taxon>Oiketicinae</taxon>
        <taxon>Eumeta</taxon>
    </lineage>
</organism>
<dbReference type="AlphaFoldDB" id="A0A4C1U7V8"/>
<name>A0A4C1U7V8_EUMVA</name>